<name>A0A7J6UT32_THATH</name>
<evidence type="ECO:0000313" key="2">
    <source>
        <dbReference type="EMBL" id="KAF5175611.1"/>
    </source>
</evidence>
<organism evidence="2 3">
    <name type="scientific">Thalictrum thalictroides</name>
    <name type="common">Rue-anemone</name>
    <name type="synonym">Anemone thalictroides</name>
    <dbReference type="NCBI Taxonomy" id="46969"/>
    <lineage>
        <taxon>Eukaryota</taxon>
        <taxon>Viridiplantae</taxon>
        <taxon>Streptophyta</taxon>
        <taxon>Embryophyta</taxon>
        <taxon>Tracheophyta</taxon>
        <taxon>Spermatophyta</taxon>
        <taxon>Magnoliopsida</taxon>
        <taxon>Ranunculales</taxon>
        <taxon>Ranunculaceae</taxon>
        <taxon>Thalictroideae</taxon>
        <taxon>Thalictrum</taxon>
    </lineage>
</organism>
<keyword evidence="3" id="KW-1185">Reference proteome</keyword>
<feature type="region of interest" description="Disordered" evidence="1">
    <location>
        <begin position="29"/>
        <end position="52"/>
    </location>
</feature>
<evidence type="ECO:0000313" key="3">
    <source>
        <dbReference type="Proteomes" id="UP000554482"/>
    </source>
</evidence>
<proteinExistence type="predicted"/>
<gene>
    <name evidence="2" type="ORF">FRX31_034802</name>
</gene>
<dbReference type="EMBL" id="JABWDY010043807">
    <property type="protein sequence ID" value="KAF5175611.1"/>
    <property type="molecule type" value="Genomic_DNA"/>
</dbReference>
<reference evidence="2 3" key="1">
    <citation type="submission" date="2020-06" db="EMBL/GenBank/DDBJ databases">
        <title>Transcriptomic and genomic resources for Thalictrum thalictroides and T. hernandezii: Facilitating candidate gene discovery in an emerging model plant lineage.</title>
        <authorList>
            <person name="Arias T."/>
            <person name="Riano-Pachon D.M."/>
            <person name="Di Stilio V.S."/>
        </authorList>
    </citation>
    <scope>NUCLEOTIDE SEQUENCE [LARGE SCALE GENOMIC DNA]</scope>
    <source>
        <strain evidence="3">cv. WT478/WT964</strain>
        <tissue evidence="2">Leaves</tissue>
    </source>
</reference>
<evidence type="ECO:0000256" key="1">
    <source>
        <dbReference type="SAM" id="MobiDB-lite"/>
    </source>
</evidence>
<dbReference type="Proteomes" id="UP000554482">
    <property type="component" value="Unassembled WGS sequence"/>
</dbReference>
<comment type="caution">
    <text evidence="2">The sequence shown here is derived from an EMBL/GenBank/DDBJ whole genome shotgun (WGS) entry which is preliminary data.</text>
</comment>
<sequence length="110" mass="11643">MEELAPGEPIVDEVGVGVDNLSGNYVEFVGEGSGKDKDPRVGEEAGDTHTGDDFVDEKILSREGIRVPHWFRKPTTVSGRRLTMADSGAGDPDVAGGAVMCSILPTDLDK</sequence>
<protein>
    <submittedName>
        <fullName evidence="2">Uncharacterized protein</fullName>
    </submittedName>
</protein>
<dbReference type="AlphaFoldDB" id="A0A7J6UT32"/>
<feature type="non-terminal residue" evidence="2">
    <location>
        <position position="110"/>
    </location>
</feature>
<feature type="compositionally biased region" description="Basic and acidic residues" evidence="1">
    <location>
        <begin position="33"/>
        <end position="52"/>
    </location>
</feature>
<accession>A0A7J6UT32</accession>